<feature type="compositionally biased region" description="Basic residues" evidence="1">
    <location>
        <begin position="266"/>
        <end position="294"/>
    </location>
</feature>
<protein>
    <recommendedName>
        <fullName evidence="2">HNH nuclease domain-containing protein</fullName>
    </recommendedName>
</protein>
<comment type="caution">
    <text evidence="3">The sequence shown here is derived from an EMBL/GenBank/DDBJ whole genome shotgun (WGS) entry which is preliminary data.</text>
</comment>
<dbReference type="SMART" id="SM00507">
    <property type="entry name" value="HNHc"/>
    <property type="match status" value="1"/>
</dbReference>
<evidence type="ECO:0000313" key="3">
    <source>
        <dbReference type="EMBL" id="GEP58605.1"/>
    </source>
</evidence>
<keyword evidence="4" id="KW-1185">Reference proteome</keyword>
<feature type="domain" description="HNH nuclease" evidence="2">
    <location>
        <begin position="47"/>
        <end position="123"/>
    </location>
</feature>
<evidence type="ECO:0000313" key="4">
    <source>
        <dbReference type="Proteomes" id="UP000321058"/>
    </source>
</evidence>
<feature type="region of interest" description="Disordered" evidence="1">
    <location>
        <begin position="261"/>
        <end position="294"/>
    </location>
</feature>
<proteinExistence type="predicted"/>
<dbReference type="OrthoDB" id="7343713at2"/>
<sequence length="294" mass="33213">MIRLTPTEPTTPEWKKWRDEAKAGHKLLRTQLQKKGTFDVNESLYKRMKKTLLEMYHGKCVYCETPLVLSSWCQLDHFRPKNEVLDEHKRPVSVDRKGKPHTGYYWLVYEWTNLLPSCAVCNGHKGAIFPVHPGSVHARHPGKEEGEKPIFLHPTKDDPADHFEYIASTGYLKSKSLRGKSCIDLLDLNRGPLCDARKTAYQAYVGLVSDLLHAVKEAEALPARKLADLKATLQGVAKYSLVGRSALKQCEGALQEVFRTTNVGSRKPRRGASSKSSRRARTPPLSRRRSRSAA</sequence>
<reference evidence="3 4" key="1">
    <citation type="submission" date="2019-07" db="EMBL/GenBank/DDBJ databases">
        <title>Whole genome shotgun sequence of Reyranella soli NBRC 108950.</title>
        <authorList>
            <person name="Hosoyama A."/>
            <person name="Uohara A."/>
            <person name="Ohji S."/>
            <person name="Ichikawa N."/>
        </authorList>
    </citation>
    <scope>NUCLEOTIDE SEQUENCE [LARGE SCALE GENOMIC DNA]</scope>
    <source>
        <strain evidence="3 4">NBRC 108950</strain>
    </source>
</reference>
<dbReference type="InterPro" id="IPR003615">
    <property type="entry name" value="HNH_nuc"/>
</dbReference>
<dbReference type="RefSeq" id="WP_147154003.1">
    <property type="nucleotide sequence ID" value="NZ_BKAJ01000105.1"/>
</dbReference>
<organism evidence="3 4">
    <name type="scientific">Reyranella soli</name>
    <dbReference type="NCBI Taxonomy" id="1230389"/>
    <lineage>
        <taxon>Bacteria</taxon>
        <taxon>Pseudomonadati</taxon>
        <taxon>Pseudomonadota</taxon>
        <taxon>Alphaproteobacteria</taxon>
        <taxon>Hyphomicrobiales</taxon>
        <taxon>Reyranellaceae</taxon>
        <taxon>Reyranella</taxon>
    </lineage>
</organism>
<evidence type="ECO:0000256" key="1">
    <source>
        <dbReference type="SAM" id="MobiDB-lite"/>
    </source>
</evidence>
<evidence type="ECO:0000259" key="2">
    <source>
        <dbReference type="SMART" id="SM00507"/>
    </source>
</evidence>
<name>A0A512NI62_9HYPH</name>
<dbReference type="EMBL" id="BKAJ01000105">
    <property type="protein sequence ID" value="GEP58605.1"/>
    <property type="molecule type" value="Genomic_DNA"/>
</dbReference>
<dbReference type="Gene3D" id="1.10.30.50">
    <property type="match status" value="1"/>
</dbReference>
<dbReference type="AlphaFoldDB" id="A0A512NI62"/>
<dbReference type="Proteomes" id="UP000321058">
    <property type="component" value="Unassembled WGS sequence"/>
</dbReference>
<accession>A0A512NI62</accession>
<gene>
    <name evidence="3" type="ORF">RSO01_57710</name>
</gene>